<evidence type="ECO:0000256" key="1">
    <source>
        <dbReference type="SAM" id="MobiDB-lite"/>
    </source>
</evidence>
<proteinExistence type="predicted"/>
<evidence type="ECO:0000313" key="3">
    <source>
        <dbReference type="Proteomes" id="UP000652761"/>
    </source>
</evidence>
<dbReference type="Proteomes" id="UP000652761">
    <property type="component" value="Unassembled WGS sequence"/>
</dbReference>
<sequence length="106" mass="11482">MSGWLMDCAASPKPHHANASSPPLRLGGKNTCVNIHGGEEEGRTWKEEMRSSNMWSKMIPRRETRSKRKASGEAAPLALPAKTTKEEDTAPSTSTSSDDGAKCQNI</sequence>
<comment type="caution">
    <text evidence="2">The sequence shown here is derived from an EMBL/GenBank/DDBJ whole genome shotgun (WGS) entry which is preliminary data.</text>
</comment>
<gene>
    <name evidence="2" type="ORF">Taro_042840</name>
</gene>
<feature type="compositionally biased region" description="Basic and acidic residues" evidence="1">
    <location>
        <begin position="37"/>
        <end position="50"/>
    </location>
</feature>
<dbReference type="EMBL" id="NMUH01004526">
    <property type="protein sequence ID" value="MQM09953.1"/>
    <property type="molecule type" value="Genomic_DNA"/>
</dbReference>
<keyword evidence="3" id="KW-1185">Reference proteome</keyword>
<reference evidence="2" key="1">
    <citation type="submission" date="2017-07" db="EMBL/GenBank/DDBJ databases">
        <title>Taro Niue Genome Assembly and Annotation.</title>
        <authorList>
            <person name="Atibalentja N."/>
            <person name="Keating K."/>
            <person name="Fields C.J."/>
        </authorList>
    </citation>
    <scope>NUCLEOTIDE SEQUENCE</scope>
    <source>
        <strain evidence="2">Niue_2</strain>
        <tissue evidence="2">Leaf</tissue>
    </source>
</reference>
<dbReference type="AlphaFoldDB" id="A0A843WEW7"/>
<feature type="region of interest" description="Disordered" evidence="1">
    <location>
        <begin position="1"/>
        <end position="106"/>
    </location>
</feature>
<name>A0A843WEW7_COLES</name>
<accession>A0A843WEW7</accession>
<organism evidence="2 3">
    <name type="scientific">Colocasia esculenta</name>
    <name type="common">Wild taro</name>
    <name type="synonym">Arum esculentum</name>
    <dbReference type="NCBI Taxonomy" id="4460"/>
    <lineage>
        <taxon>Eukaryota</taxon>
        <taxon>Viridiplantae</taxon>
        <taxon>Streptophyta</taxon>
        <taxon>Embryophyta</taxon>
        <taxon>Tracheophyta</taxon>
        <taxon>Spermatophyta</taxon>
        <taxon>Magnoliopsida</taxon>
        <taxon>Liliopsida</taxon>
        <taxon>Araceae</taxon>
        <taxon>Aroideae</taxon>
        <taxon>Colocasieae</taxon>
        <taxon>Colocasia</taxon>
    </lineage>
</organism>
<evidence type="ECO:0000313" key="2">
    <source>
        <dbReference type="EMBL" id="MQM09953.1"/>
    </source>
</evidence>
<protein>
    <submittedName>
        <fullName evidence="2">Uncharacterized protein</fullName>
    </submittedName>
</protein>